<protein>
    <recommendedName>
        <fullName evidence="1">DUF1266 domain-containing protein</fullName>
    </recommendedName>
</protein>
<name>A0A364V5K8_9CORY</name>
<dbReference type="AlphaFoldDB" id="A0A364V5K8"/>
<sequence>MTMSNLKSSSGGSPMPTIRPIPWQQFAPHADEYGLNFTGAQPSDADQQALLSFGLYLLTSPCCADRFSMCAHATSSPKRFRAVLRTAWKADTHDEVVQRLQDLASPTLARRSDEILTVIAEETVSERGGGCNERTIDIARAFLVDYGEINSVNVSYLLSEFDDHLKAQSDPVVAKLLPQKLPRSTAGWDISRLSWLSLLAFHAGLFTQEEGFYYAQRALDLAKEAFADWDEYLRSQLYGRICWTIDQPEAKYRDEAELWAGAYAWTRLEEESLFKRLPLHPSS</sequence>
<reference evidence="2 3" key="1">
    <citation type="journal article" date="2018" name="Syst. Appl. Microbiol.">
        <title>Corynebacterium heidelbergense sp. nov., isolated from the preen glands of Egyptian geese (Alopochen aegyptiacus).</title>
        <authorList>
            <person name="Braun M.S."/>
            <person name="Wang E."/>
            <person name="Zimmermann S."/>
            <person name="Wink M."/>
        </authorList>
    </citation>
    <scope>NUCLEOTIDE SEQUENCE [LARGE SCALE GENOMIC DNA]</scope>
    <source>
        <strain evidence="2 3">647</strain>
    </source>
</reference>
<dbReference type="Pfam" id="PF06889">
    <property type="entry name" value="DUF1266"/>
    <property type="match status" value="1"/>
</dbReference>
<feature type="domain" description="DUF1266" evidence="1">
    <location>
        <begin position="84"/>
        <end position="277"/>
    </location>
</feature>
<dbReference type="InterPro" id="IPR009677">
    <property type="entry name" value="DUF1266"/>
</dbReference>
<proteinExistence type="predicted"/>
<dbReference type="EMBL" id="QHCV01000049">
    <property type="protein sequence ID" value="RAV31917.1"/>
    <property type="molecule type" value="Genomic_DNA"/>
</dbReference>
<evidence type="ECO:0000313" key="2">
    <source>
        <dbReference type="EMBL" id="RAV31917.1"/>
    </source>
</evidence>
<accession>A0A364V5K8</accession>
<evidence type="ECO:0000313" key="3">
    <source>
        <dbReference type="Proteomes" id="UP000251577"/>
    </source>
</evidence>
<evidence type="ECO:0000259" key="1">
    <source>
        <dbReference type="Pfam" id="PF06889"/>
    </source>
</evidence>
<keyword evidence="3" id="KW-1185">Reference proteome</keyword>
<dbReference type="Proteomes" id="UP000251577">
    <property type="component" value="Unassembled WGS sequence"/>
</dbReference>
<comment type="caution">
    <text evidence="2">The sequence shown here is derived from an EMBL/GenBank/DDBJ whole genome shotgun (WGS) entry which is preliminary data.</text>
</comment>
<organism evidence="2 3">
    <name type="scientific">Corynebacterium heidelbergense</name>
    <dbReference type="NCBI Taxonomy" id="2055947"/>
    <lineage>
        <taxon>Bacteria</taxon>
        <taxon>Bacillati</taxon>
        <taxon>Actinomycetota</taxon>
        <taxon>Actinomycetes</taxon>
        <taxon>Mycobacteriales</taxon>
        <taxon>Corynebacteriaceae</taxon>
        <taxon>Corynebacterium</taxon>
    </lineage>
</organism>
<gene>
    <name evidence="2" type="ORF">DLJ54_05870</name>
</gene>